<feature type="compositionally biased region" description="Polar residues" evidence="1">
    <location>
        <begin position="453"/>
        <end position="467"/>
    </location>
</feature>
<dbReference type="Pfam" id="PF00498">
    <property type="entry name" value="FHA"/>
    <property type="match status" value="1"/>
</dbReference>
<feature type="region of interest" description="Disordered" evidence="1">
    <location>
        <begin position="415"/>
        <end position="486"/>
    </location>
</feature>
<feature type="region of interest" description="Disordered" evidence="1">
    <location>
        <begin position="658"/>
        <end position="687"/>
    </location>
</feature>
<keyword evidence="2" id="KW-0812">Transmembrane</keyword>
<dbReference type="Proteomes" id="UP000311382">
    <property type="component" value="Unassembled WGS sequence"/>
</dbReference>
<evidence type="ECO:0000313" key="5">
    <source>
        <dbReference type="Proteomes" id="UP000311382"/>
    </source>
</evidence>
<dbReference type="EMBL" id="SOZI01000071">
    <property type="protein sequence ID" value="TNY20283.1"/>
    <property type="molecule type" value="Genomic_DNA"/>
</dbReference>
<feature type="compositionally biased region" description="Polar residues" evidence="1">
    <location>
        <begin position="912"/>
        <end position="931"/>
    </location>
</feature>
<dbReference type="InterPro" id="IPR008984">
    <property type="entry name" value="SMAD_FHA_dom_sf"/>
</dbReference>
<evidence type="ECO:0000313" key="4">
    <source>
        <dbReference type="EMBL" id="TNY20283.1"/>
    </source>
</evidence>
<dbReference type="STRING" id="5288.A0A5C5FU11"/>
<evidence type="ECO:0000256" key="2">
    <source>
        <dbReference type="SAM" id="Phobius"/>
    </source>
</evidence>
<dbReference type="SUPFAM" id="SSF49879">
    <property type="entry name" value="SMAD/FHA domain"/>
    <property type="match status" value="1"/>
</dbReference>
<evidence type="ECO:0000259" key="3">
    <source>
        <dbReference type="PROSITE" id="PS50006"/>
    </source>
</evidence>
<feature type="region of interest" description="Disordered" evidence="1">
    <location>
        <begin position="337"/>
        <end position="401"/>
    </location>
</feature>
<feature type="compositionally biased region" description="Acidic residues" evidence="1">
    <location>
        <begin position="881"/>
        <end position="892"/>
    </location>
</feature>
<feature type="compositionally biased region" description="Basic and acidic residues" evidence="1">
    <location>
        <begin position="938"/>
        <end position="948"/>
    </location>
</feature>
<dbReference type="InterPro" id="IPR000253">
    <property type="entry name" value="FHA_dom"/>
</dbReference>
<organism evidence="4 5">
    <name type="scientific">Rhodotorula diobovata</name>
    <dbReference type="NCBI Taxonomy" id="5288"/>
    <lineage>
        <taxon>Eukaryota</taxon>
        <taxon>Fungi</taxon>
        <taxon>Dikarya</taxon>
        <taxon>Basidiomycota</taxon>
        <taxon>Pucciniomycotina</taxon>
        <taxon>Microbotryomycetes</taxon>
        <taxon>Sporidiobolales</taxon>
        <taxon>Sporidiobolaceae</taxon>
        <taxon>Rhodotorula</taxon>
    </lineage>
</organism>
<feature type="region of interest" description="Disordered" evidence="1">
    <location>
        <begin position="534"/>
        <end position="557"/>
    </location>
</feature>
<accession>A0A5C5FU11</accession>
<feature type="domain" description="FHA" evidence="3">
    <location>
        <begin position="27"/>
        <end position="82"/>
    </location>
</feature>
<gene>
    <name evidence="4" type="ORF">DMC30DRAFT_398151</name>
</gene>
<feature type="compositionally biased region" description="Low complexity" evidence="1">
    <location>
        <begin position="796"/>
        <end position="806"/>
    </location>
</feature>
<dbReference type="Gene3D" id="2.60.200.20">
    <property type="match status" value="1"/>
</dbReference>
<dbReference type="PROSITE" id="PS50006">
    <property type="entry name" value="FHA_DOMAIN"/>
    <property type="match status" value="1"/>
</dbReference>
<reference evidence="4 5" key="1">
    <citation type="submission" date="2019-03" db="EMBL/GenBank/DDBJ databases">
        <title>Rhodosporidium diobovatum UCD-FST 08-225 genome sequencing, assembly, and annotation.</title>
        <authorList>
            <person name="Fakankun I.U."/>
            <person name="Fristensky B."/>
            <person name="Levin D.B."/>
        </authorList>
    </citation>
    <scope>NUCLEOTIDE SEQUENCE [LARGE SCALE GENOMIC DNA]</scope>
    <source>
        <strain evidence="4 5">UCD-FST 08-225</strain>
    </source>
</reference>
<feature type="compositionally biased region" description="Acidic residues" evidence="1">
    <location>
        <begin position="584"/>
        <end position="593"/>
    </location>
</feature>
<feature type="compositionally biased region" description="Acidic residues" evidence="1">
    <location>
        <begin position="770"/>
        <end position="795"/>
    </location>
</feature>
<feature type="region of interest" description="Disordered" evidence="1">
    <location>
        <begin position="577"/>
        <end position="602"/>
    </location>
</feature>
<feature type="compositionally biased region" description="Low complexity" evidence="1">
    <location>
        <begin position="206"/>
        <end position="223"/>
    </location>
</feature>
<keyword evidence="2" id="KW-0472">Membrane</keyword>
<keyword evidence="5" id="KW-1185">Reference proteome</keyword>
<proteinExistence type="predicted"/>
<comment type="caution">
    <text evidence="4">The sequence shown here is derived from an EMBL/GenBank/DDBJ whole genome shotgun (WGS) entry which is preliminary data.</text>
</comment>
<protein>
    <recommendedName>
        <fullName evidence="3">FHA domain-containing protein</fullName>
    </recommendedName>
</protein>
<sequence length="1032" mass="109716">MYLTLSDPSADPHVPLKQFSSETVGPLVLGRASKSDAAASDPSSPKFRSTATKVMSSSHATLHWEGEYAFLTDLGSTNGSVLVRDGEQQKLKPDVPYRIFSQDRLVFGRPVTQRARGALPVVNEPLALVAELKPTPTLTVRRPANNEDGSQALVSDALVRDDTVSQGNWRDGTTELSHSEDDSSSMAQRAVADETQRERPRRVSFAGSLPSESSSVVSNASGHGADDGSGDVKMAFSTVSKRGFGLSEDDLLNSRDQSPELTLSTLPEVDNLQLDASAKTTHVEVSHSPMDVDSVGAHSPRPEHEHDCKLEDLAASTGLLSPVSPEFATLPIKSQDQLEGDEAAMPRSTNPSQKKVGRTLLDMWRVEPSSGMSPSPSPAETTALPGGLGLADEEGKREQVQLSSALFAGESDDAFPCVVKPEGEAPTRRFAATSDEEDEVEHLSLEQDDLLSQAASQLPSPVLSTHSVDSESDGGDIEDGSDQRDSEAFLLRDASVDSLPARCRALPRFAIQGGAELKDFLPYGHFGNERDLWAAAESAGEEEDGPEPPTMSSPASKRVALFMAEQAEEDALIQAAESVSAGEVDSEDDDEEHELAIKPPTSPLSERIFALIEEQQEERVPVFEAEHTPDDLVVESLSAVEWSDRGEDDARELIAPVSAQQAADVDDDENDVVASSSDESDRVSMSPALSSHLMTHLAAAFVAHSAELQHDLASAITRCRAAESDVGQASTRLEAALSDDDDGGSSGCGDVSTEDDSEGQAVGGSGSSSEEFEDEESQEEEEEEGDEELSQEEQSEAGASSVAGQGDVDLSMDETDAIEAPAASTALPYVDPDLDQRDPDLDAVDLDVEADAFIDEDAVNTFLNLEAEECAAIEEVDQQDGFDDDGAEWEDGVSEKLAAPGEVRFEKANLVATESSSEMVSRGTSPLSSTSHVRKRRFSDTDLDERNSELAGASSQALSVELPVGVPKSAQTDLSFPAAAVAPQEEERVTAPIPKRRRLNLAYKSFALGVVTGIVGAVAGLSALGSALESLE</sequence>
<feature type="region of interest" description="Disordered" evidence="1">
    <location>
        <begin position="163"/>
        <end position="232"/>
    </location>
</feature>
<feature type="region of interest" description="Disordered" evidence="1">
    <location>
        <begin position="912"/>
        <end position="954"/>
    </location>
</feature>
<dbReference type="AlphaFoldDB" id="A0A5C5FU11"/>
<evidence type="ECO:0000256" key="1">
    <source>
        <dbReference type="SAM" id="MobiDB-lite"/>
    </source>
</evidence>
<feature type="region of interest" description="Disordered" evidence="1">
    <location>
        <begin position="139"/>
        <end position="158"/>
    </location>
</feature>
<feature type="region of interest" description="Disordered" evidence="1">
    <location>
        <begin position="282"/>
        <end position="304"/>
    </location>
</feature>
<feature type="transmembrane region" description="Helical" evidence="2">
    <location>
        <begin position="1006"/>
        <end position="1028"/>
    </location>
</feature>
<dbReference type="OrthoDB" id="2529479at2759"/>
<name>A0A5C5FU11_9BASI</name>
<feature type="region of interest" description="Disordered" evidence="1">
    <location>
        <begin position="881"/>
        <end position="900"/>
    </location>
</feature>
<keyword evidence="2" id="KW-1133">Transmembrane helix</keyword>
<feature type="region of interest" description="Disordered" evidence="1">
    <location>
        <begin position="721"/>
        <end position="840"/>
    </location>
</feature>
<feature type="compositionally biased region" description="Acidic residues" evidence="1">
    <location>
        <begin position="470"/>
        <end position="480"/>
    </location>
</feature>